<feature type="non-terminal residue" evidence="2">
    <location>
        <position position="1"/>
    </location>
</feature>
<evidence type="ECO:0000313" key="2">
    <source>
        <dbReference type="EMBL" id="CAH1797226.1"/>
    </source>
</evidence>
<gene>
    <name evidence="2" type="ORF">OFUS_LOCUS21553</name>
</gene>
<dbReference type="AlphaFoldDB" id="A0A8J1XST7"/>
<dbReference type="InterPro" id="IPR019406">
    <property type="entry name" value="APLF_PBZ"/>
</dbReference>
<protein>
    <recommendedName>
        <fullName evidence="1">PBZ-type domain-containing protein</fullName>
    </recommendedName>
</protein>
<proteinExistence type="predicted"/>
<keyword evidence="3" id="KW-1185">Reference proteome</keyword>
<dbReference type="Pfam" id="PF10283">
    <property type="entry name" value="zf-CCHH"/>
    <property type="match status" value="1"/>
</dbReference>
<accession>A0A8J1XST7</accession>
<name>A0A8J1XST7_OWEFU</name>
<feature type="domain" description="PBZ-type" evidence="1">
    <location>
        <begin position="46"/>
        <end position="71"/>
    </location>
</feature>
<dbReference type="Proteomes" id="UP000749559">
    <property type="component" value="Unassembled WGS sequence"/>
</dbReference>
<reference evidence="2" key="1">
    <citation type="submission" date="2022-03" db="EMBL/GenBank/DDBJ databases">
        <authorList>
            <person name="Martin C."/>
        </authorList>
    </citation>
    <scope>NUCLEOTIDE SEQUENCE</scope>
</reference>
<evidence type="ECO:0000313" key="3">
    <source>
        <dbReference type="Proteomes" id="UP000749559"/>
    </source>
</evidence>
<dbReference type="EMBL" id="CAIIXF020000010">
    <property type="protein sequence ID" value="CAH1797226.1"/>
    <property type="molecule type" value="Genomic_DNA"/>
</dbReference>
<comment type="caution">
    <text evidence="2">The sequence shown here is derived from an EMBL/GenBank/DDBJ whole genome shotgun (WGS) entry which is preliminary data.</text>
</comment>
<sequence length="128" mass="15489">MAMARESTGKRRSCMQFADCEDRTTEHRNQFIHSSDIPPFIDYSDRPPCWYWETCYRHEGTEHMTKYLHPWELENSSMSSLPKEESQQLRDALNQYYDKKVKIPHDEMERNKAIVEKVKMMIKDYFTK</sequence>
<organism evidence="2 3">
    <name type="scientific">Owenia fusiformis</name>
    <name type="common">Polychaete worm</name>
    <dbReference type="NCBI Taxonomy" id="6347"/>
    <lineage>
        <taxon>Eukaryota</taxon>
        <taxon>Metazoa</taxon>
        <taxon>Spiralia</taxon>
        <taxon>Lophotrochozoa</taxon>
        <taxon>Annelida</taxon>
        <taxon>Polychaeta</taxon>
        <taxon>Sedentaria</taxon>
        <taxon>Canalipalpata</taxon>
        <taxon>Sabellida</taxon>
        <taxon>Oweniida</taxon>
        <taxon>Oweniidae</taxon>
        <taxon>Owenia</taxon>
    </lineage>
</organism>
<evidence type="ECO:0000259" key="1">
    <source>
        <dbReference type="Pfam" id="PF10283"/>
    </source>
</evidence>